<feature type="compositionally biased region" description="Low complexity" evidence="1">
    <location>
        <begin position="170"/>
        <end position="179"/>
    </location>
</feature>
<proteinExistence type="predicted"/>
<evidence type="ECO:0008006" key="5">
    <source>
        <dbReference type="Google" id="ProtNLM"/>
    </source>
</evidence>
<sequence>MSTPAIVTRPSTSPARRPPSAPPLRAVPAKAKDVRAARPKLSYALWTVGGVGAIFIAQLLLSVALSHGAYEVSSLRSQITELGWQKESLGEQLETLSSPQYVASAAQGLGMVVNSTPAYLRLSDGAVLGEPGEAGGASSVPLASTEYVGNAATDALPGAAPEPTEEGAPAEEAVVPPVTFEDGLPSPTTH</sequence>
<evidence type="ECO:0000256" key="1">
    <source>
        <dbReference type="SAM" id="MobiDB-lite"/>
    </source>
</evidence>
<evidence type="ECO:0000256" key="2">
    <source>
        <dbReference type="SAM" id="Phobius"/>
    </source>
</evidence>
<name>A0A3S1CRU9_9MICO</name>
<comment type="caution">
    <text evidence="3">The sequence shown here is derived from an EMBL/GenBank/DDBJ whole genome shotgun (WGS) entry which is preliminary data.</text>
</comment>
<feature type="region of interest" description="Disordered" evidence="1">
    <location>
        <begin position="153"/>
        <end position="190"/>
    </location>
</feature>
<reference evidence="3 4" key="1">
    <citation type="submission" date="2018-12" db="EMBL/GenBank/DDBJ databases">
        <authorList>
            <person name="Li F."/>
        </authorList>
    </citation>
    <scope>NUCLEOTIDE SEQUENCE [LARGE SCALE GENOMIC DNA]</scope>
    <source>
        <strain evidence="3 4">EGI 6500705</strain>
    </source>
</reference>
<accession>A0A3S1CRU9</accession>
<evidence type="ECO:0000313" key="3">
    <source>
        <dbReference type="EMBL" id="RUR00821.1"/>
    </source>
</evidence>
<keyword evidence="2" id="KW-0472">Membrane</keyword>
<dbReference type="EMBL" id="RZGZ01000002">
    <property type="protein sequence ID" value="RUR00821.1"/>
    <property type="molecule type" value="Genomic_DNA"/>
</dbReference>
<feature type="transmembrane region" description="Helical" evidence="2">
    <location>
        <begin position="43"/>
        <end position="66"/>
    </location>
</feature>
<dbReference type="RefSeq" id="WP_127047660.1">
    <property type="nucleotide sequence ID" value="NZ_RZGZ01000002.1"/>
</dbReference>
<dbReference type="OrthoDB" id="4792842at2"/>
<dbReference type="AlphaFoldDB" id="A0A3S1CRU9"/>
<keyword evidence="2" id="KW-1133">Transmembrane helix</keyword>
<protein>
    <recommendedName>
        <fullName evidence="5">Cell division protein FtsL</fullName>
    </recommendedName>
</protein>
<feature type="region of interest" description="Disordered" evidence="1">
    <location>
        <begin position="1"/>
        <end position="27"/>
    </location>
</feature>
<organism evidence="3 4">
    <name type="scientific">Labedella endophytica</name>
    <dbReference type="NCBI Taxonomy" id="1523160"/>
    <lineage>
        <taxon>Bacteria</taxon>
        <taxon>Bacillati</taxon>
        <taxon>Actinomycetota</taxon>
        <taxon>Actinomycetes</taxon>
        <taxon>Micrococcales</taxon>
        <taxon>Microbacteriaceae</taxon>
        <taxon>Labedella</taxon>
    </lineage>
</organism>
<evidence type="ECO:0000313" key="4">
    <source>
        <dbReference type="Proteomes" id="UP000274909"/>
    </source>
</evidence>
<keyword evidence="4" id="KW-1185">Reference proteome</keyword>
<gene>
    <name evidence="3" type="ORF">ELQ94_04510</name>
</gene>
<dbReference type="Proteomes" id="UP000274909">
    <property type="component" value="Unassembled WGS sequence"/>
</dbReference>
<keyword evidence="2" id="KW-0812">Transmembrane</keyword>